<protein>
    <submittedName>
        <fullName evidence="2">Uncharacterized protein</fullName>
    </submittedName>
</protein>
<gene>
    <name evidence="2" type="ORF">K503DRAFT_814385</name>
</gene>
<dbReference type="EMBL" id="KV448260">
    <property type="protein sequence ID" value="OAX39172.1"/>
    <property type="molecule type" value="Genomic_DNA"/>
</dbReference>
<organism evidence="2 3">
    <name type="scientific">Rhizopogon vinicolor AM-OR11-026</name>
    <dbReference type="NCBI Taxonomy" id="1314800"/>
    <lineage>
        <taxon>Eukaryota</taxon>
        <taxon>Fungi</taxon>
        <taxon>Dikarya</taxon>
        <taxon>Basidiomycota</taxon>
        <taxon>Agaricomycotina</taxon>
        <taxon>Agaricomycetes</taxon>
        <taxon>Agaricomycetidae</taxon>
        <taxon>Boletales</taxon>
        <taxon>Suillineae</taxon>
        <taxon>Rhizopogonaceae</taxon>
        <taxon>Rhizopogon</taxon>
    </lineage>
</organism>
<dbReference type="Proteomes" id="UP000092154">
    <property type="component" value="Unassembled WGS sequence"/>
</dbReference>
<dbReference type="InParanoid" id="A0A1B7N2V8"/>
<evidence type="ECO:0000256" key="1">
    <source>
        <dbReference type="SAM" id="MobiDB-lite"/>
    </source>
</evidence>
<dbReference type="STRING" id="1314800.A0A1B7N2V8"/>
<sequence length="158" mass="17004">MLKPKQKPGVDATPTEVDSSKLDHYLPQPALPQVMTYFQVLLAPTPTARLPLSAQSIAGISALHPLLPISDITATHRMHRNHSLRMSNLFSRLDAVDVCANPGVKVDACAFGPASADSHSSDKQCTVFRVTFQAGRLLKYAVSSEKVGKDGESMASSF</sequence>
<evidence type="ECO:0000313" key="2">
    <source>
        <dbReference type="EMBL" id="OAX39172.1"/>
    </source>
</evidence>
<keyword evidence="3" id="KW-1185">Reference proteome</keyword>
<feature type="region of interest" description="Disordered" evidence="1">
    <location>
        <begin position="1"/>
        <end position="23"/>
    </location>
</feature>
<name>A0A1B7N2V8_9AGAM</name>
<proteinExistence type="predicted"/>
<evidence type="ECO:0000313" key="3">
    <source>
        <dbReference type="Proteomes" id="UP000092154"/>
    </source>
</evidence>
<dbReference type="OrthoDB" id="2585251at2759"/>
<accession>A0A1B7N2V8</accession>
<dbReference type="AlphaFoldDB" id="A0A1B7N2V8"/>
<reference evidence="2 3" key="1">
    <citation type="submission" date="2016-06" db="EMBL/GenBank/DDBJ databases">
        <title>Comparative genomics of the ectomycorrhizal sister species Rhizopogon vinicolor and Rhizopogon vesiculosus (Basidiomycota: Boletales) reveals a divergence of the mating type B locus.</title>
        <authorList>
            <consortium name="DOE Joint Genome Institute"/>
            <person name="Mujic A.B."/>
            <person name="Kuo A."/>
            <person name="Tritt A."/>
            <person name="Lipzen A."/>
            <person name="Chen C."/>
            <person name="Johnson J."/>
            <person name="Sharma A."/>
            <person name="Barry K."/>
            <person name="Grigoriev I.V."/>
            <person name="Spatafora J.W."/>
        </authorList>
    </citation>
    <scope>NUCLEOTIDE SEQUENCE [LARGE SCALE GENOMIC DNA]</scope>
    <source>
        <strain evidence="2 3">AM-OR11-026</strain>
    </source>
</reference>